<accession>A0A640T7U8</accession>
<comment type="subcellular location">
    <subcellularLocation>
        <location evidence="1">Cell membrane</location>
        <topology evidence="1">Multi-pass membrane protein</topology>
    </subcellularLocation>
</comment>
<evidence type="ECO:0000256" key="7">
    <source>
        <dbReference type="SAM" id="Phobius"/>
    </source>
</evidence>
<keyword evidence="6 7" id="KW-0472">Membrane</keyword>
<keyword evidence="9" id="KW-1185">Reference proteome</keyword>
<gene>
    <name evidence="8" type="ORF">Sgleb_63830</name>
</gene>
<dbReference type="InterPro" id="IPR036259">
    <property type="entry name" value="MFS_trans_sf"/>
</dbReference>
<dbReference type="InterPro" id="IPR010290">
    <property type="entry name" value="TM_effector"/>
</dbReference>
<dbReference type="AlphaFoldDB" id="A0A640T7U8"/>
<dbReference type="CDD" id="cd06173">
    <property type="entry name" value="MFS_MefA_like"/>
    <property type="match status" value="1"/>
</dbReference>
<sequence>MSATEAAVARGRSRSPLRTANFRFLWLGESLSGFAFQGTQFLLPLLALTAAGSSAFGVGLVSAAQFLPTVVLSLLAGGIVGRFAVRGLLVVCNVLRGGTLGLLGALCAVDEPTVALLAAVALAVGAVTVFHDVGYQAAVPRVLGPDQLTTGNGLSEASYSVAQMAGPALAGAAVQHAGLPATAAFAAAAFLGALVCFGPLRIGPADGPETQRPLRTVVSGLKFTWRSHTLRDLCVQSALFNLHEQAFLTAFMVFAVRSLHLSSGTVGLVLGLGSLGALLGSLWVGRMAARLHVGAAVSWSLTVCAVALLGGTALTSVFPGPVALAAAFFVNGVALAVYNVFVLSLRGALAPAEHMAMVMAGYRLVSMAPVPLGALIGGLLVEAVGAFSALVAIAASLTLASLALRRSPVRKIRRLTDPADAPSGPS</sequence>
<evidence type="ECO:0000256" key="6">
    <source>
        <dbReference type="ARBA" id="ARBA00023136"/>
    </source>
</evidence>
<keyword evidence="2" id="KW-0813">Transport</keyword>
<organism evidence="8 9">
    <name type="scientific">Streptomyces glebosus</name>
    <dbReference type="NCBI Taxonomy" id="249580"/>
    <lineage>
        <taxon>Bacteria</taxon>
        <taxon>Bacillati</taxon>
        <taxon>Actinomycetota</taxon>
        <taxon>Actinomycetes</taxon>
        <taxon>Kitasatosporales</taxon>
        <taxon>Streptomycetaceae</taxon>
        <taxon>Streptomyces</taxon>
    </lineage>
</organism>
<dbReference type="Gene3D" id="1.20.1250.20">
    <property type="entry name" value="MFS general substrate transporter like domains"/>
    <property type="match status" value="1"/>
</dbReference>
<evidence type="ECO:0000256" key="3">
    <source>
        <dbReference type="ARBA" id="ARBA00022475"/>
    </source>
</evidence>
<dbReference type="Proteomes" id="UP000430079">
    <property type="component" value="Unassembled WGS sequence"/>
</dbReference>
<feature type="transmembrane region" description="Helical" evidence="7">
    <location>
        <begin position="24"/>
        <end position="43"/>
    </location>
</feature>
<dbReference type="SUPFAM" id="SSF103473">
    <property type="entry name" value="MFS general substrate transporter"/>
    <property type="match status" value="1"/>
</dbReference>
<proteinExistence type="predicted"/>
<feature type="transmembrane region" description="Helical" evidence="7">
    <location>
        <begin position="361"/>
        <end position="380"/>
    </location>
</feature>
<feature type="transmembrane region" description="Helical" evidence="7">
    <location>
        <begin position="324"/>
        <end position="349"/>
    </location>
</feature>
<protein>
    <submittedName>
        <fullName evidence="8">MFS transporter</fullName>
    </submittedName>
</protein>
<feature type="transmembrane region" description="Helical" evidence="7">
    <location>
        <begin position="296"/>
        <end position="318"/>
    </location>
</feature>
<reference evidence="8 9" key="1">
    <citation type="submission" date="2019-12" db="EMBL/GenBank/DDBJ databases">
        <title>Whole genome shotgun sequence of Streptomyces hygroscopicus subsp. glebosus NBRC 13786.</title>
        <authorList>
            <person name="Ichikawa N."/>
            <person name="Kimura A."/>
            <person name="Kitahashi Y."/>
            <person name="Komaki H."/>
            <person name="Tamura T."/>
        </authorList>
    </citation>
    <scope>NUCLEOTIDE SEQUENCE [LARGE SCALE GENOMIC DNA]</scope>
    <source>
        <strain evidence="8 9">NBRC 13786</strain>
    </source>
</reference>
<evidence type="ECO:0000313" key="9">
    <source>
        <dbReference type="Proteomes" id="UP000430079"/>
    </source>
</evidence>
<feature type="transmembrane region" description="Helical" evidence="7">
    <location>
        <begin position="55"/>
        <end position="76"/>
    </location>
</feature>
<feature type="transmembrane region" description="Helical" evidence="7">
    <location>
        <begin position="386"/>
        <end position="404"/>
    </location>
</feature>
<keyword evidence="3" id="KW-1003">Cell membrane</keyword>
<feature type="transmembrane region" description="Helical" evidence="7">
    <location>
        <begin position="112"/>
        <end position="131"/>
    </location>
</feature>
<dbReference type="Pfam" id="PF05977">
    <property type="entry name" value="MFS_3"/>
    <property type="match status" value="1"/>
</dbReference>
<feature type="transmembrane region" description="Helical" evidence="7">
    <location>
        <begin position="261"/>
        <end position="284"/>
    </location>
</feature>
<evidence type="ECO:0000256" key="1">
    <source>
        <dbReference type="ARBA" id="ARBA00004651"/>
    </source>
</evidence>
<dbReference type="PANTHER" id="PTHR23513:SF6">
    <property type="entry name" value="MAJOR FACILITATOR SUPERFAMILY ASSOCIATED DOMAIN-CONTAINING PROTEIN"/>
    <property type="match status" value="1"/>
</dbReference>
<feature type="transmembrane region" description="Helical" evidence="7">
    <location>
        <begin position="83"/>
        <end position="106"/>
    </location>
</feature>
<evidence type="ECO:0000256" key="4">
    <source>
        <dbReference type="ARBA" id="ARBA00022692"/>
    </source>
</evidence>
<dbReference type="RefSeq" id="WP_190142550.1">
    <property type="nucleotide sequence ID" value="NZ_BLIO01000001.1"/>
</dbReference>
<dbReference type="EMBL" id="BLIO01000001">
    <property type="protein sequence ID" value="GFE18336.1"/>
    <property type="molecule type" value="Genomic_DNA"/>
</dbReference>
<comment type="caution">
    <text evidence="8">The sequence shown here is derived from an EMBL/GenBank/DDBJ whole genome shotgun (WGS) entry which is preliminary data.</text>
</comment>
<keyword evidence="4 7" id="KW-0812">Transmembrane</keyword>
<dbReference type="PANTHER" id="PTHR23513">
    <property type="entry name" value="INTEGRAL MEMBRANE EFFLUX PROTEIN-RELATED"/>
    <property type="match status" value="1"/>
</dbReference>
<evidence type="ECO:0000256" key="5">
    <source>
        <dbReference type="ARBA" id="ARBA00022989"/>
    </source>
</evidence>
<evidence type="ECO:0000256" key="2">
    <source>
        <dbReference type="ARBA" id="ARBA00022448"/>
    </source>
</evidence>
<keyword evidence="5 7" id="KW-1133">Transmembrane helix</keyword>
<name>A0A640T7U8_9ACTN</name>
<dbReference type="GO" id="GO:0005886">
    <property type="term" value="C:plasma membrane"/>
    <property type="evidence" value="ECO:0007669"/>
    <property type="project" value="UniProtKB-SubCell"/>
</dbReference>
<evidence type="ECO:0000313" key="8">
    <source>
        <dbReference type="EMBL" id="GFE18336.1"/>
    </source>
</evidence>